<name>A0A9P6LVL8_MORAP</name>
<dbReference type="Pfam" id="PF00152">
    <property type="entry name" value="tRNA-synt_2"/>
    <property type="match status" value="1"/>
</dbReference>
<evidence type="ECO:0000313" key="10">
    <source>
        <dbReference type="Proteomes" id="UP000738359"/>
    </source>
</evidence>
<dbReference type="Gene3D" id="3.30.930.10">
    <property type="entry name" value="Bira Bifunctional Protein, Domain 2"/>
    <property type="match status" value="1"/>
</dbReference>
<evidence type="ECO:0000256" key="6">
    <source>
        <dbReference type="ARBA" id="ARBA00023146"/>
    </source>
</evidence>
<dbReference type="NCBIfam" id="TIGR00459">
    <property type="entry name" value="aspS_bact"/>
    <property type="match status" value="1"/>
</dbReference>
<dbReference type="PROSITE" id="PS50862">
    <property type="entry name" value="AA_TRNA_LIGASE_II"/>
    <property type="match status" value="1"/>
</dbReference>
<dbReference type="Gene3D" id="2.40.50.140">
    <property type="entry name" value="Nucleic acid-binding proteins"/>
    <property type="match status" value="1"/>
</dbReference>
<evidence type="ECO:0000313" key="9">
    <source>
        <dbReference type="EMBL" id="KAF9945380.1"/>
    </source>
</evidence>
<keyword evidence="3" id="KW-0547">Nucleotide-binding</keyword>
<evidence type="ECO:0000256" key="5">
    <source>
        <dbReference type="ARBA" id="ARBA00022917"/>
    </source>
</evidence>
<dbReference type="NCBIfam" id="NF001750">
    <property type="entry name" value="PRK00476.1"/>
    <property type="match status" value="1"/>
</dbReference>
<dbReference type="GO" id="GO:0003676">
    <property type="term" value="F:nucleic acid binding"/>
    <property type="evidence" value="ECO:0007669"/>
    <property type="project" value="InterPro"/>
</dbReference>
<dbReference type="PANTHER" id="PTHR22594:SF5">
    <property type="entry name" value="ASPARTATE--TRNA LIGASE, MITOCHONDRIAL"/>
    <property type="match status" value="1"/>
</dbReference>
<comment type="similarity">
    <text evidence="1">Belongs to the class-II aminoacyl-tRNA synthetase family. Type 1 subfamily.</text>
</comment>
<accession>A0A9P6LVL8</accession>
<dbReference type="Pfam" id="PF01336">
    <property type="entry name" value="tRNA_anti-codon"/>
    <property type="match status" value="1"/>
</dbReference>
<comment type="caution">
    <text evidence="9">The sequence shown here is derived from an EMBL/GenBank/DDBJ whole genome shotgun (WGS) entry which is preliminary data.</text>
</comment>
<dbReference type="CDD" id="cd00777">
    <property type="entry name" value="AspRS_core"/>
    <property type="match status" value="1"/>
</dbReference>
<protein>
    <recommendedName>
        <fullName evidence="8">Aminoacyl-transfer RNA synthetases class-II family profile domain-containing protein</fullName>
    </recommendedName>
</protein>
<dbReference type="PANTHER" id="PTHR22594">
    <property type="entry name" value="ASPARTYL/LYSYL-TRNA SYNTHETASE"/>
    <property type="match status" value="1"/>
</dbReference>
<evidence type="ECO:0000256" key="1">
    <source>
        <dbReference type="ARBA" id="ARBA00006303"/>
    </source>
</evidence>
<evidence type="ECO:0000256" key="4">
    <source>
        <dbReference type="ARBA" id="ARBA00022840"/>
    </source>
</evidence>
<keyword evidence="10" id="KW-1185">Reference proteome</keyword>
<feature type="region of interest" description="Disordered" evidence="7">
    <location>
        <begin position="19"/>
        <end position="42"/>
    </location>
</feature>
<dbReference type="InterPro" id="IPR004524">
    <property type="entry name" value="Asp-tRNA-ligase_1"/>
</dbReference>
<proteinExistence type="inferred from homology"/>
<reference evidence="9" key="1">
    <citation type="journal article" date="2020" name="Fungal Divers.">
        <title>Resolving the Mortierellaceae phylogeny through synthesis of multi-gene phylogenetics and phylogenomics.</title>
        <authorList>
            <person name="Vandepol N."/>
            <person name="Liber J."/>
            <person name="Desiro A."/>
            <person name="Na H."/>
            <person name="Kennedy M."/>
            <person name="Barry K."/>
            <person name="Grigoriev I.V."/>
            <person name="Miller A.N."/>
            <person name="O'Donnell K."/>
            <person name="Stajich J.E."/>
            <person name="Bonito G."/>
        </authorList>
    </citation>
    <scope>NUCLEOTIDE SEQUENCE</scope>
    <source>
        <strain evidence="9">CK1249</strain>
    </source>
</reference>
<gene>
    <name evidence="9" type="ORF">BGZ70_003861</name>
</gene>
<sequence length="669" mass="73872">MQAIHVRHASNALRRLASAAGRSHAGPRPHLCPSRPLRRQPSPTAIRSLATTAAITTTNAEDSLRELLDGVTFGEYPSRTHKCGELTKANAGQSVVLTGWAQNIRKFSDTFMFLPLRDHSGTVQLVLKGSHGNEGARRTLQDLSAESVVCIEGRVVARDQATVNPRMATGDIEVEISNIQVLNKTHKSLPFQPSSQALANEEVRLKHRCLDLRRDALQKNLRNRSLAAWTIRDYLINNDFVEVETPLLFKSTPEGAREFVVPTRNSGAFYALPQSPQQYKQLLMASGIDRYFQIAKCFRDEDLRADRQPEFTQIDLEVSFGSAGDIQNLVEGLVRSVWKKLKGVELFDGQPFPRINYQVAMSRYGSDKPDTRFGLEIRHVASLTGEHVLEAIVLKSDYGLSNSELKKLAKLGAKTLPLVKISDKNAGSWLSKLPFTSEIQGQADVESVNRNLDLQIGDTVILNSRPAFLSGGQTLMGKVRLDLAAALQSKGMMELPSSQYNFLWVEGFPLFSPPENASLDTASNRLAATHHPFTAPVAEDLHLLHQQPEKVRGQHYDLVLNGVEIGGGSIRIHSPKLQTFVFEQVLKMTPLESSRFSHLIDALSFGCPPHGGLALGFDRMMAILCETPSIRDVIAFPKSASGRDLVVGSPSALTEQQLNEYKIKVQEAP</sequence>
<dbReference type="GO" id="GO:0004815">
    <property type="term" value="F:aspartate-tRNA ligase activity"/>
    <property type="evidence" value="ECO:0007669"/>
    <property type="project" value="TreeGrafter"/>
</dbReference>
<dbReference type="CDD" id="cd04317">
    <property type="entry name" value="EcAspRS_like_N"/>
    <property type="match status" value="1"/>
</dbReference>
<dbReference type="InterPro" id="IPR004365">
    <property type="entry name" value="NA-bd_OB_tRNA"/>
</dbReference>
<dbReference type="PRINTS" id="PR01042">
    <property type="entry name" value="TRNASYNTHASP"/>
</dbReference>
<dbReference type="GO" id="GO:0006422">
    <property type="term" value="P:aspartyl-tRNA aminoacylation"/>
    <property type="evidence" value="ECO:0007669"/>
    <property type="project" value="TreeGrafter"/>
</dbReference>
<feature type="domain" description="Aminoacyl-transfer RNA synthetases class-II family profile" evidence="8">
    <location>
        <begin position="231"/>
        <end position="637"/>
    </location>
</feature>
<dbReference type="HAMAP" id="MF_00044">
    <property type="entry name" value="Asp_tRNA_synth_type1"/>
    <property type="match status" value="1"/>
</dbReference>
<dbReference type="EMBL" id="JAAAHY010002102">
    <property type="protein sequence ID" value="KAF9945380.1"/>
    <property type="molecule type" value="Genomic_DNA"/>
</dbReference>
<dbReference type="SUPFAM" id="SSF50249">
    <property type="entry name" value="Nucleic acid-binding proteins"/>
    <property type="match status" value="1"/>
</dbReference>
<keyword evidence="4" id="KW-0067">ATP-binding</keyword>
<dbReference type="InterPro" id="IPR002312">
    <property type="entry name" value="Asp/Asn-tRNA-synth_IIb"/>
</dbReference>
<dbReference type="InterPro" id="IPR047090">
    <property type="entry name" value="AspRS_core"/>
</dbReference>
<keyword evidence="6" id="KW-0030">Aminoacyl-tRNA synthetase</keyword>
<dbReference type="InterPro" id="IPR047089">
    <property type="entry name" value="Asp-tRNA-ligase_1_N"/>
</dbReference>
<evidence type="ECO:0000256" key="7">
    <source>
        <dbReference type="SAM" id="MobiDB-lite"/>
    </source>
</evidence>
<keyword evidence="2" id="KW-0436">Ligase</keyword>
<dbReference type="Proteomes" id="UP000738359">
    <property type="component" value="Unassembled WGS sequence"/>
</dbReference>
<evidence type="ECO:0000256" key="2">
    <source>
        <dbReference type="ARBA" id="ARBA00022598"/>
    </source>
</evidence>
<keyword evidence="5" id="KW-0648">Protein biosynthesis</keyword>
<dbReference type="Gene3D" id="3.30.1360.30">
    <property type="entry name" value="GAD-like domain"/>
    <property type="match status" value="1"/>
</dbReference>
<dbReference type="InterPro" id="IPR004364">
    <property type="entry name" value="Aa-tRNA-synt_II"/>
</dbReference>
<dbReference type="GO" id="GO:0005524">
    <property type="term" value="F:ATP binding"/>
    <property type="evidence" value="ECO:0007669"/>
    <property type="project" value="UniProtKB-KW"/>
</dbReference>
<dbReference type="OrthoDB" id="439710at2759"/>
<dbReference type="InterPro" id="IPR012340">
    <property type="entry name" value="NA-bd_OB-fold"/>
</dbReference>
<dbReference type="InterPro" id="IPR045864">
    <property type="entry name" value="aa-tRNA-synth_II/BPL/LPL"/>
</dbReference>
<dbReference type="SUPFAM" id="SSF55681">
    <property type="entry name" value="Class II aaRS and biotin synthetases"/>
    <property type="match status" value="1"/>
</dbReference>
<dbReference type="InterPro" id="IPR006195">
    <property type="entry name" value="aa-tRNA-synth_II"/>
</dbReference>
<dbReference type="InterPro" id="IPR004115">
    <property type="entry name" value="GAD-like_sf"/>
</dbReference>
<evidence type="ECO:0000256" key="3">
    <source>
        <dbReference type="ARBA" id="ARBA00022741"/>
    </source>
</evidence>
<evidence type="ECO:0000259" key="8">
    <source>
        <dbReference type="PROSITE" id="PS50862"/>
    </source>
</evidence>
<dbReference type="AlphaFoldDB" id="A0A9P6LVL8"/>
<dbReference type="GO" id="GO:0005739">
    <property type="term" value="C:mitochondrion"/>
    <property type="evidence" value="ECO:0007669"/>
    <property type="project" value="TreeGrafter"/>
</dbReference>
<organism evidence="9 10">
    <name type="scientific">Mortierella alpina</name>
    <name type="common">Oleaginous fungus</name>
    <name type="synonym">Mortierella renispora</name>
    <dbReference type="NCBI Taxonomy" id="64518"/>
    <lineage>
        <taxon>Eukaryota</taxon>
        <taxon>Fungi</taxon>
        <taxon>Fungi incertae sedis</taxon>
        <taxon>Mucoromycota</taxon>
        <taxon>Mortierellomycotina</taxon>
        <taxon>Mortierellomycetes</taxon>
        <taxon>Mortierellales</taxon>
        <taxon>Mortierellaceae</taxon>
        <taxon>Mortierella</taxon>
    </lineage>
</organism>